<dbReference type="AlphaFoldDB" id="A0A1G8D9G7"/>
<name>A0A1G8D9G7_CHIFI</name>
<reference evidence="1 2" key="1">
    <citation type="submission" date="2016-10" db="EMBL/GenBank/DDBJ databases">
        <authorList>
            <person name="de Groot N.N."/>
        </authorList>
    </citation>
    <scope>NUCLEOTIDE SEQUENCE [LARGE SCALE GENOMIC DNA]</scope>
    <source>
        <strain evidence="1 2">DSM 527</strain>
    </source>
</reference>
<protein>
    <submittedName>
        <fullName evidence="1">Uncharacterized protein</fullName>
    </submittedName>
</protein>
<sequence>MVSQAWYADYEIVYQANAKDFLNTGFHRIDN</sequence>
<evidence type="ECO:0000313" key="2">
    <source>
        <dbReference type="Proteomes" id="UP000199045"/>
    </source>
</evidence>
<evidence type="ECO:0000313" key="1">
    <source>
        <dbReference type="EMBL" id="SDH54386.1"/>
    </source>
</evidence>
<proteinExistence type="predicted"/>
<organism evidence="1 2">
    <name type="scientific">Chitinophaga filiformis</name>
    <name type="common">Myxococcus filiformis</name>
    <name type="synonym">Flexibacter filiformis</name>
    <dbReference type="NCBI Taxonomy" id="104663"/>
    <lineage>
        <taxon>Bacteria</taxon>
        <taxon>Pseudomonadati</taxon>
        <taxon>Bacteroidota</taxon>
        <taxon>Chitinophagia</taxon>
        <taxon>Chitinophagales</taxon>
        <taxon>Chitinophagaceae</taxon>
        <taxon>Chitinophaga</taxon>
    </lineage>
</organism>
<accession>A0A1G8D9G7</accession>
<dbReference type="EMBL" id="FNBN01000014">
    <property type="protein sequence ID" value="SDH54386.1"/>
    <property type="molecule type" value="Genomic_DNA"/>
</dbReference>
<dbReference type="Proteomes" id="UP000199045">
    <property type="component" value="Unassembled WGS sequence"/>
</dbReference>
<gene>
    <name evidence="1" type="ORF">SAMN04488121_11438</name>
</gene>